<dbReference type="InterPro" id="IPR011256">
    <property type="entry name" value="Reg_factor_effector_dom_sf"/>
</dbReference>
<dbReference type="PROSITE" id="PS00552">
    <property type="entry name" value="HTH_MERR_1"/>
    <property type="match status" value="1"/>
</dbReference>
<evidence type="ECO:0000313" key="7">
    <source>
        <dbReference type="Proteomes" id="UP001065549"/>
    </source>
</evidence>
<proteinExistence type="predicted"/>
<organism evidence="6 7">
    <name type="scientific">Hominibacterium faecale</name>
    <dbReference type="NCBI Taxonomy" id="2839743"/>
    <lineage>
        <taxon>Bacteria</taxon>
        <taxon>Bacillati</taxon>
        <taxon>Bacillota</taxon>
        <taxon>Clostridia</taxon>
        <taxon>Peptostreptococcales</taxon>
        <taxon>Anaerovoracaceae</taxon>
        <taxon>Hominibacterium</taxon>
    </lineage>
</organism>
<dbReference type="SUPFAM" id="SSF55136">
    <property type="entry name" value="Probable bacterial effector-binding domain"/>
    <property type="match status" value="1"/>
</dbReference>
<dbReference type="InterPro" id="IPR009061">
    <property type="entry name" value="DNA-bd_dom_put_sf"/>
</dbReference>
<gene>
    <name evidence="6" type="ORF">OBO34_11705</name>
</gene>
<evidence type="ECO:0000256" key="4">
    <source>
        <dbReference type="ARBA" id="ARBA00023163"/>
    </source>
</evidence>
<keyword evidence="1" id="KW-0678">Repressor</keyword>
<keyword evidence="3" id="KW-0238">DNA-binding</keyword>
<dbReference type="EMBL" id="JAOSHN010000004">
    <property type="protein sequence ID" value="MCU7379014.1"/>
    <property type="molecule type" value="Genomic_DNA"/>
</dbReference>
<dbReference type="SUPFAM" id="SSF46955">
    <property type="entry name" value="Putative DNA-binding domain"/>
    <property type="match status" value="1"/>
</dbReference>
<dbReference type="Gene3D" id="1.10.1660.10">
    <property type="match status" value="1"/>
</dbReference>
<name>A0A9J6QW76_9FIRM</name>
<protein>
    <submittedName>
        <fullName evidence="6">MerR family transcriptional regulator</fullName>
    </submittedName>
</protein>
<sequence>MYSIGKLSKLTGLSIPTLRHYDQVGLLKPAYRNDATGYRYYDEEQMLQVQLIKNMKMLGFSLEEMRMILVKKDLSGFREKVSEAKRKIELQLQAVSDIDDYLSKGEYILRQYQAAGSECFYHSHPPELRQLPAADVLCMNMEEPFHDLAFFTQCCLKIQNLRDRLGLLQTGALILTPQTNDVRSFIRGYGGFLLCMPVQYKENCCSKAIRRFNGVLAASALCVGGYEELERIYDRLRSWVRENHLQPVGKLILQCLLEPSDTMKPDQYIFRLNLPVAGDGREADGETKVPVLDLGL</sequence>
<dbReference type="GO" id="GO:0003677">
    <property type="term" value="F:DNA binding"/>
    <property type="evidence" value="ECO:0007669"/>
    <property type="project" value="UniProtKB-KW"/>
</dbReference>
<evidence type="ECO:0000313" key="6">
    <source>
        <dbReference type="EMBL" id="MCU7379014.1"/>
    </source>
</evidence>
<dbReference type="PROSITE" id="PS50937">
    <property type="entry name" value="HTH_MERR_2"/>
    <property type="match status" value="1"/>
</dbReference>
<dbReference type="Gene3D" id="3.20.80.10">
    <property type="entry name" value="Regulatory factor, effector binding domain"/>
    <property type="match status" value="1"/>
</dbReference>
<dbReference type="GO" id="GO:0003700">
    <property type="term" value="F:DNA-binding transcription factor activity"/>
    <property type="evidence" value="ECO:0007669"/>
    <property type="project" value="InterPro"/>
</dbReference>
<evidence type="ECO:0000256" key="1">
    <source>
        <dbReference type="ARBA" id="ARBA00022491"/>
    </source>
</evidence>
<dbReference type="Proteomes" id="UP001065549">
    <property type="component" value="Unassembled WGS sequence"/>
</dbReference>
<dbReference type="InterPro" id="IPR000551">
    <property type="entry name" value="MerR-type_HTH_dom"/>
</dbReference>
<keyword evidence="2" id="KW-0805">Transcription regulation</keyword>
<comment type="caution">
    <text evidence="6">The sequence shown here is derived from an EMBL/GenBank/DDBJ whole genome shotgun (WGS) entry which is preliminary data.</text>
</comment>
<accession>A0A9J6QW76</accession>
<evidence type="ECO:0000256" key="2">
    <source>
        <dbReference type="ARBA" id="ARBA00023015"/>
    </source>
</evidence>
<reference evidence="6" key="1">
    <citation type="submission" date="2022-09" db="EMBL/GenBank/DDBJ databases">
        <title>Culturomic study of gut microbiota in children with autism spectrum disorder.</title>
        <authorList>
            <person name="Efimov B.A."/>
            <person name="Chaplin A.V."/>
            <person name="Sokolova S.R."/>
            <person name="Pikina A.P."/>
            <person name="Korzhanova M."/>
            <person name="Belova V."/>
            <person name="Korostin D."/>
        </authorList>
    </citation>
    <scope>NUCLEOTIDE SEQUENCE</scope>
    <source>
        <strain evidence="6">ASD5510</strain>
    </source>
</reference>
<keyword evidence="4" id="KW-0804">Transcription</keyword>
<dbReference type="SMART" id="SM00422">
    <property type="entry name" value="HTH_MERR"/>
    <property type="match status" value="1"/>
</dbReference>
<dbReference type="InterPro" id="IPR047057">
    <property type="entry name" value="MerR_fam"/>
</dbReference>
<evidence type="ECO:0000256" key="3">
    <source>
        <dbReference type="ARBA" id="ARBA00023125"/>
    </source>
</evidence>
<feature type="domain" description="HTH merR-type" evidence="5">
    <location>
        <begin position="1"/>
        <end position="71"/>
    </location>
</feature>
<evidence type="ECO:0000259" key="5">
    <source>
        <dbReference type="PROSITE" id="PS50937"/>
    </source>
</evidence>
<dbReference type="AlphaFoldDB" id="A0A9J6QW76"/>
<dbReference type="PANTHER" id="PTHR30204:SF69">
    <property type="entry name" value="MERR-FAMILY TRANSCRIPTIONAL REGULATOR"/>
    <property type="match status" value="1"/>
</dbReference>
<dbReference type="RefSeq" id="WP_253021209.1">
    <property type="nucleotide sequence ID" value="NZ_JAOSHN010000004.1"/>
</dbReference>
<dbReference type="Pfam" id="PF13411">
    <property type="entry name" value="MerR_1"/>
    <property type="match status" value="1"/>
</dbReference>
<keyword evidence="7" id="KW-1185">Reference proteome</keyword>
<dbReference type="PANTHER" id="PTHR30204">
    <property type="entry name" value="REDOX-CYCLING DRUG-SENSING TRANSCRIPTIONAL ACTIVATOR SOXR"/>
    <property type="match status" value="1"/>
</dbReference>